<evidence type="ECO:0000313" key="1">
    <source>
        <dbReference type="EMBL" id="QIN29280.1"/>
    </source>
</evidence>
<accession>A0A6G8KXQ4</accession>
<dbReference type="Pfam" id="PF00106">
    <property type="entry name" value="adh_short"/>
    <property type="match status" value="1"/>
</dbReference>
<sequence>MTTTDHTAGSPGELTGRIALVTGATRGAGRAIARQLAAAGAEVYCTGRSTDASASDYGRQETIEETVRLITSDGGTAHARAVDHLKIDEVEQLIVDIDAAHGRLDILINDIGGEAYVAFDTPLWEYDWQQGMRLFETGFMTHLITSRCALGLIVRNSGGLVVEITDGTREYNAQTFRSTVFLDVTKTAVDRLAFATGHELAAHGCTAVSVSPGWLRSEIMLDHFGVTEETWRSAAEANRGIPDALPPYEFVVSETPLMLARGIAALAADRERAKWNTRSTSSFELAGHYGLTDADGSRPDSWRFIRDMETTSAANLDVSRYR</sequence>
<dbReference type="PRINTS" id="PR00081">
    <property type="entry name" value="GDHRDH"/>
</dbReference>
<dbReference type="NCBIfam" id="NF006159">
    <property type="entry name" value="PRK08303.1"/>
    <property type="match status" value="1"/>
</dbReference>
<dbReference type="AlphaFoldDB" id="A0A6G8KXQ4"/>
<protein>
    <submittedName>
        <fullName evidence="1">SDR family NAD(P)-dependent oxidoreductase</fullName>
    </submittedName>
</protein>
<reference evidence="1 2" key="1">
    <citation type="submission" date="2019-02" db="EMBL/GenBank/DDBJ databases">
        <title>Complete Genome Sequence and Methylome Analysis of Brevibacterium luteolum NEB1784.</title>
        <authorList>
            <person name="Fomenkov A."/>
            <person name="Roberts R.J."/>
        </authorList>
    </citation>
    <scope>NUCLEOTIDE SEQUENCE [LARGE SCALE GENOMIC DNA]</scope>
    <source>
        <strain evidence="1 2">NEB1784</strain>
    </source>
</reference>
<organism evidence="1 2">
    <name type="scientific">Brevibacterium luteolum</name>
    <dbReference type="NCBI Taxonomy" id="199591"/>
    <lineage>
        <taxon>Bacteria</taxon>
        <taxon>Bacillati</taxon>
        <taxon>Actinomycetota</taxon>
        <taxon>Actinomycetes</taxon>
        <taxon>Micrococcales</taxon>
        <taxon>Brevibacteriaceae</taxon>
        <taxon>Brevibacterium</taxon>
    </lineage>
</organism>
<dbReference type="PANTHER" id="PTHR44147">
    <property type="entry name" value="DEHYDROGENASE/REDUCTASE SDR FAMILY MEMBER 1"/>
    <property type="match status" value="1"/>
</dbReference>
<dbReference type="Gene3D" id="3.40.50.720">
    <property type="entry name" value="NAD(P)-binding Rossmann-like Domain"/>
    <property type="match status" value="1"/>
</dbReference>
<proteinExistence type="predicted"/>
<dbReference type="EMBL" id="CP035810">
    <property type="protein sequence ID" value="QIN29280.1"/>
    <property type="molecule type" value="Genomic_DNA"/>
</dbReference>
<dbReference type="SUPFAM" id="SSF51735">
    <property type="entry name" value="NAD(P)-binding Rossmann-fold domains"/>
    <property type="match status" value="1"/>
</dbReference>
<gene>
    <name evidence="1" type="ORF">EW640_08345</name>
</gene>
<dbReference type="InterPro" id="IPR002347">
    <property type="entry name" value="SDR_fam"/>
</dbReference>
<evidence type="ECO:0000313" key="2">
    <source>
        <dbReference type="Proteomes" id="UP000501518"/>
    </source>
</evidence>
<dbReference type="PANTHER" id="PTHR44147:SF2">
    <property type="entry name" value="DEHYDROGENASE_REDUCTASE SDR FAMILY MEMBER 1"/>
    <property type="match status" value="1"/>
</dbReference>
<dbReference type="KEGG" id="blut:EW640_08345"/>
<dbReference type="RefSeq" id="WP_165883696.1">
    <property type="nucleotide sequence ID" value="NZ_CP035810.1"/>
</dbReference>
<dbReference type="Proteomes" id="UP000501518">
    <property type="component" value="Chromosome"/>
</dbReference>
<name>A0A6G8KXQ4_9MICO</name>
<dbReference type="InterPro" id="IPR036291">
    <property type="entry name" value="NAD(P)-bd_dom_sf"/>
</dbReference>